<evidence type="ECO:0000256" key="4">
    <source>
        <dbReference type="PROSITE-ProRule" id="PRU00221"/>
    </source>
</evidence>
<dbReference type="Pfam" id="PF07525">
    <property type="entry name" value="SOCS_box"/>
    <property type="match status" value="1"/>
</dbReference>
<dbReference type="PROSITE" id="PS50082">
    <property type="entry name" value="WD_REPEATS_2"/>
    <property type="match status" value="2"/>
</dbReference>
<evidence type="ECO:0000256" key="3">
    <source>
        <dbReference type="ARBA" id="ARBA00022786"/>
    </source>
</evidence>
<comment type="caution">
    <text evidence="6">The sequence shown here is derived from an EMBL/GenBank/DDBJ whole genome shotgun (WGS) entry which is preliminary data.</text>
</comment>
<evidence type="ECO:0000313" key="7">
    <source>
        <dbReference type="Proteomes" id="UP000678393"/>
    </source>
</evidence>
<feature type="domain" description="SOCS box" evidence="5">
    <location>
        <begin position="346"/>
        <end position="391"/>
    </location>
</feature>
<dbReference type="Gene3D" id="2.130.10.10">
    <property type="entry name" value="YVTN repeat-like/Quinoprotein amine dehydrogenase"/>
    <property type="match status" value="2"/>
</dbReference>
<proteinExistence type="predicted"/>
<keyword evidence="3" id="KW-0833">Ubl conjugation pathway</keyword>
<sequence>QATVVEQLISITRNAGIKAGGEAWTCAWAPDNSYFAWSSGHHILHLIPFDCKKGKQHSKGDSEGLKNRKFHVIDCGENIWSVAFGSGFSHRESSCNVYRHCHFDEDLIVATGLANGRIKLWNCFTGSLIIDLLDHRDTVRCLDFTRDGTLQLLSASLDGSLKWWDLPNEGNLYSTFKSLTSKLCGCRFAPNGNFIAAVGSNKTVYLWTNAKLNTHPYKLEGHCNDVVGCDFSPDSALLITAAFDTKVIVWDTYTLQKIWTFGHMHPSPRLIFAGGANDHYVRGVTFCRNGSTIASVCDDGYVRFWNTEDLGDPVVIKHVPEPLSCQFSPNGSVLAVGLRCGDVIFLSASQTAPSLLQLSRQVIRKQTNPENITSLQIPKVLIDYLSYYDFPQRSLA</sequence>
<feature type="non-terminal residue" evidence="6">
    <location>
        <position position="396"/>
    </location>
</feature>
<dbReference type="AlphaFoldDB" id="A0A8S3YI97"/>
<dbReference type="Gene3D" id="3.30.505.10">
    <property type="entry name" value="SH2 domain"/>
    <property type="match status" value="1"/>
</dbReference>
<dbReference type="Pfam" id="PF00400">
    <property type="entry name" value="WD40"/>
    <property type="match status" value="4"/>
</dbReference>
<dbReference type="SUPFAM" id="SSF158235">
    <property type="entry name" value="SOCS box-like"/>
    <property type="match status" value="1"/>
</dbReference>
<dbReference type="InterPro" id="IPR036860">
    <property type="entry name" value="SH2_dom_sf"/>
</dbReference>
<feature type="repeat" description="WD" evidence="4">
    <location>
        <begin position="219"/>
        <end position="260"/>
    </location>
</feature>
<evidence type="ECO:0000256" key="2">
    <source>
        <dbReference type="ARBA" id="ARBA00022737"/>
    </source>
</evidence>
<dbReference type="InterPro" id="IPR001496">
    <property type="entry name" value="SOCS_box"/>
</dbReference>
<dbReference type="PROSITE" id="PS50225">
    <property type="entry name" value="SOCS"/>
    <property type="match status" value="1"/>
</dbReference>
<protein>
    <recommendedName>
        <fullName evidence="5">SOCS box domain-containing protein</fullName>
    </recommendedName>
</protein>
<dbReference type="OrthoDB" id="538223at2759"/>
<dbReference type="Proteomes" id="UP000678393">
    <property type="component" value="Unassembled WGS sequence"/>
</dbReference>
<dbReference type="GO" id="GO:0035556">
    <property type="term" value="P:intracellular signal transduction"/>
    <property type="evidence" value="ECO:0007669"/>
    <property type="project" value="InterPro"/>
</dbReference>
<dbReference type="CDD" id="cd03587">
    <property type="entry name" value="SOCS"/>
    <property type="match status" value="1"/>
</dbReference>
<dbReference type="InterPro" id="IPR036036">
    <property type="entry name" value="SOCS_box-like_dom_sf"/>
</dbReference>
<dbReference type="SMART" id="SM00253">
    <property type="entry name" value="SOCS"/>
    <property type="match status" value="1"/>
</dbReference>
<dbReference type="SUPFAM" id="SSF50978">
    <property type="entry name" value="WD40 repeat-like"/>
    <property type="match status" value="1"/>
</dbReference>
<dbReference type="InterPro" id="IPR015943">
    <property type="entry name" value="WD40/YVTN_repeat-like_dom_sf"/>
</dbReference>
<keyword evidence="7" id="KW-1185">Reference proteome</keyword>
<gene>
    <name evidence="6" type="ORF">CUNI_LOCUS803</name>
</gene>
<dbReference type="InterPro" id="IPR036322">
    <property type="entry name" value="WD40_repeat_dom_sf"/>
</dbReference>
<dbReference type="InterPro" id="IPR001680">
    <property type="entry name" value="WD40_rpt"/>
</dbReference>
<dbReference type="SMART" id="SM00969">
    <property type="entry name" value="SOCS_box"/>
    <property type="match status" value="1"/>
</dbReference>
<keyword evidence="1 4" id="KW-0853">WD repeat</keyword>
<keyword evidence="2" id="KW-0677">Repeat</keyword>
<dbReference type="InterPro" id="IPR051983">
    <property type="entry name" value="WSB_SOCS-box_domain"/>
</dbReference>
<reference evidence="6" key="1">
    <citation type="submission" date="2021-04" db="EMBL/GenBank/DDBJ databases">
        <authorList>
            <consortium name="Molecular Ecology Group"/>
        </authorList>
    </citation>
    <scope>NUCLEOTIDE SEQUENCE</scope>
</reference>
<dbReference type="PROSITE" id="PS50294">
    <property type="entry name" value="WD_REPEATS_REGION"/>
    <property type="match status" value="2"/>
</dbReference>
<evidence type="ECO:0000256" key="1">
    <source>
        <dbReference type="ARBA" id="ARBA00022574"/>
    </source>
</evidence>
<dbReference type="PANTHER" id="PTHR15622">
    <property type="entry name" value="WD40 REPEAT PROTEIN"/>
    <property type="match status" value="1"/>
</dbReference>
<name>A0A8S3YI97_9EUPU</name>
<accession>A0A8S3YI97</accession>
<evidence type="ECO:0000313" key="6">
    <source>
        <dbReference type="EMBL" id="CAG5115245.1"/>
    </source>
</evidence>
<dbReference type="EMBL" id="CAJHNH020000092">
    <property type="protein sequence ID" value="CAG5115245.1"/>
    <property type="molecule type" value="Genomic_DNA"/>
</dbReference>
<dbReference type="InterPro" id="IPR019775">
    <property type="entry name" value="WD40_repeat_CS"/>
</dbReference>
<dbReference type="SMART" id="SM00320">
    <property type="entry name" value="WD40"/>
    <property type="match status" value="6"/>
</dbReference>
<organism evidence="6 7">
    <name type="scientific">Candidula unifasciata</name>
    <dbReference type="NCBI Taxonomy" id="100452"/>
    <lineage>
        <taxon>Eukaryota</taxon>
        <taxon>Metazoa</taxon>
        <taxon>Spiralia</taxon>
        <taxon>Lophotrochozoa</taxon>
        <taxon>Mollusca</taxon>
        <taxon>Gastropoda</taxon>
        <taxon>Heterobranchia</taxon>
        <taxon>Euthyneura</taxon>
        <taxon>Panpulmonata</taxon>
        <taxon>Eupulmonata</taxon>
        <taxon>Stylommatophora</taxon>
        <taxon>Helicina</taxon>
        <taxon>Helicoidea</taxon>
        <taxon>Geomitridae</taxon>
        <taxon>Candidula</taxon>
    </lineage>
</organism>
<feature type="repeat" description="WD" evidence="4">
    <location>
        <begin position="132"/>
        <end position="174"/>
    </location>
</feature>
<dbReference type="GO" id="GO:0000209">
    <property type="term" value="P:protein polyubiquitination"/>
    <property type="evidence" value="ECO:0007669"/>
    <property type="project" value="TreeGrafter"/>
</dbReference>
<dbReference type="PANTHER" id="PTHR15622:SF2">
    <property type="entry name" value="U4_U6 SMALL NUCLEAR RIBONUCLEOPROTEIN PRP4"/>
    <property type="match status" value="1"/>
</dbReference>
<evidence type="ECO:0000259" key="5">
    <source>
        <dbReference type="PROSITE" id="PS50225"/>
    </source>
</evidence>
<dbReference type="PROSITE" id="PS00678">
    <property type="entry name" value="WD_REPEATS_1"/>
    <property type="match status" value="1"/>
</dbReference>